<proteinExistence type="predicted"/>
<dbReference type="SMART" id="SM00642">
    <property type="entry name" value="Aamy"/>
    <property type="match status" value="1"/>
</dbReference>
<evidence type="ECO:0000259" key="3">
    <source>
        <dbReference type="SMART" id="SM00642"/>
    </source>
</evidence>
<sequence>MHPPETLCNTVAHHDGSPGYVSNPSPQPGDRVELLVRGRTDAGTKRVHVRTKLDGEPVFTEARVDRVDGDETWWRVEVEVGSTEFGYRFLLDTPTGNRWLTGAGIASRDVPDTGDFTLTTHPAPPAWAADAVVYQIFPDRFARSARQSDILPDWATPAAWDDPVPWGTPGALQQIYGGDLWGVLDRLDHIRGLGANVLYLTPFFPARSNHRYDATTFDRVDPLLGGDEALRALTAEAHRRGMRVIGDLTLNHSGDGHEWFRRGQAEPDSAEAGFYYFDGADRGRYASFCGVDTLPKFDHASAELRARLYEGAGSVVARYPRDFGLDGWRIDVAQSAGRHGTQDRNAEVARATRATLNAAAPDTLLLAEHQHDASASLRGDGWQGTMAYSGFTRPVWGWLADAPLTEFWGVPGPIPGYGGADLAAVMRDFAALLPWRSYTHNLTLLDSHDTQRFRSMAGRERQHLGAALLFTLPGLPMVFAGDEVGVEGVHLEDGRRPFPWDPARWDHDTHRVYRDLIALRRGHRALREGGLRWLHCAADTVLFERWLPEETLLVQVDRASHTPVAAPVAARSLTGGPDLRPGEPMPADGPAFHVWRVERP</sequence>
<dbReference type="GO" id="GO:0005975">
    <property type="term" value="P:carbohydrate metabolic process"/>
    <property type="evidence" value="ECO:0007669"/>
    <property type="project" value="InterPro"/>
</dbReference>
<dbReference type="EMBL" id="BIFH01000021">
    <property type="protein sequence ID" value="GCD96729.1"/>
    <property type="molecule type" value="Genomic_DNA"/>
</dbReference>
<gene>
    <name evidence="4" type="primary">nplT</name>
    <name evidence="4" type="ORF">EHYA_04416</name>
</gene>
<dbReference type="InterPro" id="IPR045857">
    <property type="entry name" value="O16G_dom_2"/>
</dbReference>
<dbReference type="Gene3D" id="2.60.40.10">
    <property type="entry name" value="Immunoglobulins"/>
    <property type="match status" value="1"/>
</dbReference>
<dbReference type="InterPro" id="IPR013783">
    <property type="entry name" value="Ig-like_fold"/>
</dbReference>
<comment type="caution">
    <text evidence="4">The sequence shown here is derived from an EMBL/GenBank/DDBJ whole genome shotgun (WGS) entry which is preliminary data.</text>
</comment>
<dbReference type="Gene3D" id="3.90.400.10">
    <property type="entry name" value="Oligo-1,6-glucosidase, Domain 2"/>
    <property type="match status" value="1"/>
</dbReference>
<name>A0A401YQ51_9ACTN</name>
<evidence type="ECO:0000256" key="1">
    <source>
        <dbReference type="ARBA" id="ARBA00022801"/>
    </source>
</evidence>
<evidence type="ECO:0000256" key="2">
    <source>
        <dbReference type="ARBA" id="ARBA00023295"/>
    </source>
</evidence>
<dbReference type="InterPro" id="IPR017853">
    <property type="entry name" value="GH"/>
</dbReference>
<keyword evidence="2" id="KW-0326">Glycosidase</keyword>
<dbReference type="InterPro" id="IPR004185">
    <property type="entry name" value="Glyco_hydro_13_lg-like_dom"/>
</dbReference>
<keyword evidence="1" id="KW-0378">Hydrolase</keyword>
<dbReference type="GO" id="GO:0004553">
    <property type="term" value="F:hydrolase activity, hydrolyzing O-glycosyl compounds"/>
    <property type="evidence" value="ECO:0007669"/>
    <property type="project" value="InterPro"/>
</dbReference>
<dbReference type="AlphaFoldDB" id="A0A401YQ51"/>
<accession>A0A401YQ51</accession>
<dbReference type="PANTHER" id="PTHR10357:SF210">
    <property type="entry name" value="MALTODEXTRIN GLUCOSIDASE"/>
    <property type="match status" value="1"/>
</dbReference>
<evidence type="ECO:0000313" key="5">
    <source>
        <dbReference type="Proteomes" id="UP000286931"/>
    </source>
</evidence>
<organism evidence="4 5">
    <name type="scientific">Embleya hyalina</name>
    <dbReference type="NCBI Taxonomy" id="516124"/>
    <lineage>
        <taxon>Bacteria</taxon>
        <taxon>Bacillati</taxon>
        <taxon>Actinomycetota</taxon>
        <taxon>Actinomycetes</taxon>
        <taxon>Kitasatosporales</taxon>
        <taxon>Streptomycetaceae</taxon>
        <taxon>Embleya</taxon>
    </lineage>
</organism>
<dbReference type="CDD" id="cd11338">
    <property type="entry name" value="AmyAc_CMD"/>
    <property type="match status" value="1"/>
</dbReference>
<dbReference type="Proteomes" id="UP000286931">
    <property type="component" value="Unassembled WGS sequence"/>
</dbReference>
<evidence type="ECO:0000313" key="4">
    <source>
        <dbReference type="EMBL" id="GCD96729.1"/>
    </source>
</evidence>
<dbReference type="Gene3D" id="3.20.20.80">
    <property type="entry name" value="Glycosidases"/>
    <property type="match status" value="1"/>
</dbReference>
<dbReference type="SUPFAM" id="SSF81296">
    <property type="entry name" value="E set domains"/>
    <property type="match status" value="1"/>
</dbReference>
<dbReference type="InterPro" id="IPR006047">
    <property type="entry name" value="GH13_cat_dom"/>
</dbReference>
<dbReference type="SUPFAM" id="SSF51445">
    <property type="entry name" value="(Trans)glycosidases"/>
    <property type="match status" value="1"/>
</dbReference>
<dbReference type="Pfam" id="PF00128">
    <property type="entry name" value="Alpha-amylase"/>
    <property type="match status" value="1"/>
</dbReference>
<dbReference type="PANTHER" id="PTHR10357">
    <property type="entry name" value="ALPHA-AMYLASE FAMILY MEMBER"/>
    <property type="match status" value="1"/>
</dbReference>
<feature type="domain" description="Glycosyl hydrolase family 13 catalytic" evidence="3">
    <location>
        <begin position="135"/>
        <end position="520"/>
    </location>
</feature>
<dbReference type="CDD" id="cd02857">
    <property type="entry name" value="E_set_CDase_PDE_N"/>
    <property type="match status" value="1"/>
</dbReference>
<keyword evidence="5" id="KW-1185">Reference proteome</keyword>
<dbReference type="InterPro" id="IPR014756">
    <property type="entry name" value="Ig_E-set"/>
</dbReference>
<protein>
    <submittedName>
        <fullName evidence="4">Neopullulanase</fullName>
    </submittedName>
</protein>
<reference evidence="4 5" key="1">
    <citation type="submission" date="2018-12" db="EMBL/GenBank/DDBJ databases">
        <title>Draft genome sequence of Embleya hyalina NBRC 13850T.</title>
        <authorList>
            <person name="Komaki H."/>
            <person name="Hosoyama A."/>
            <person name="Kimura A."/>
            <person name="Ichikawa N."/>
            <person name="Tamura T."/>
        </authorList>
    </citation>
    <scope>NUCLEOTIDE SEQUENCE [LARGE SCALE GENOMIC DNA]</scope>
    <source>
        <strain evidence="4 5">NBRC 13850</strain>
    </source>
</reference>